<comment type="caution">
    <text evidence="1">The sequence shown here is derived from an EMBL/GenBank/DDBJ whole genome shotgun (WGS) entry which is preliminary data.</text>
</comment>
<reference evidence="1 2" key="1">
    <citation type="journal article" date="2022" name="DNA Res.">
        <title>Chromosomal-level genome assembly of the orchid tree Bauhinia variegata (Leguminosae; Cercidoideae) supports the allotetraploid origin hypothesis of Bauhinia.</title>
        <authorList>
            <person name="Zhong Y."/>
            <person name="Chen Y."/>
            <person name="Zheng D."/>
            <person name="Pang J."/>
            <person name="Liu Y."/>
            <person name="Luo S."/>
            <person name="Meng S."/>
            <person name="Qian L."/>
            <person name="Wei D."/>
            <person name="Dai S."/>
            <person name="Zhou R."/>
        </authorList>
    </citation>
    <scope>NUCLEOTIDE SEQUENCE [LARGE SCALE GENOMIC DNA]</scope>
    <source>
        <strain evidence="1">BV-YZ2020</strain>
    </source>
</reference>
<dbReference type="EMBL" id="CM039438">
    <property type="protein sequence ID" value="KAI4298628.1"/>
    <property type="molecule type" value="Genomic_DNA"/>
</dbReference>
<protein>
    <submittedName>
        <fullName evidence="1">Uncharacterized protein</fullName>
    </submittedName>
</protein>
<organism evidence="1 2">
    <name type="scientific">Bauhinia variegata</name>
    <name type="common">Purple orchid tree</name>
    <name type="synonym">Phanera variegata</name>
    <dbReference type="NCBI Taxonomy" id="167791"/>
    <lineage>
        <taxon>Eukaryota</taxon>
        <taxon>Viridiplantae</taxon>
        <taxon>Streptophyta</taxon>
        <taxon>Embryophyta</taxon>
        <taxon>Tracheophyta</taxon>
        <taxon>Spermatophyta</taxon>
        <taxon>Magnoliopsida</taxon>
        <taxon>eudicotyledons</taxon>
        <taxon>Gunneridae</taxon>
        <taxon>Pentapetalae</taxon>
        <taxon>rosids</taxon>
        <taxon>fabids</taxon>
        <taxon>Fabales</taxon>
        <taxon>Fabaceae</taxon>
        <taxon>Cercidoideae</taxon>
        <taxon>Cercideae</taxon>
        <taxon>Bauhiniinae</taxon>
        <taxon>Bauhinia</taxon>
    </lineage>
</organism>
<name>A0ACB9KN09_BAUVA</name>
<keyword evidence="2" id="KW-1185">Reference proteome</keyword>
<proteinExistence type="predicted"/>
<evidence type="ECO:0000313" key="1">
    <source>
        <dbReference type="EMBL" id="KAI4298628.1"/>
    </source>
</evidence>
<sequence length="123" mass="13691">MKPSPPTAPSNSTSRPSSLPYLLKPPAPPSSTTPPSPEQTHPSDTVYGLFMCRGDVPPDLCRECVVNATQRLENTSSLVCPFGKGAIIWYDECFVRYSNRNFFSTVDTRPRMRLRNTENVTDP</sequence>
<evidence type="ECO:0000313" key="2">
    <source>
        <dbReference type="Proteomes" id="UP000828941"/>
    </source>
</evidence>
<dbReference type="Proteomes" id="UP000828941">
    <property type="component" value="Chromosome 13"/>
</dbReference>
<gene>
    <name evidence="1" type="ORF">L6164_032163</name>
</gene>
<accession>A0ACB9KN09</accession>